<dbReference type="PRINTS" id="PR00081">
    <property type="entry name" value="GDHRDH"/>
</dbReference>
<evidence type="ECO:0000256" key="1">
    <source>
        <dbReference type="ARBA" id="ARBA00006484"/>
    </source>
</evidence>
<accession>A0A4Y9R677</accession>
<dbReference type="RefSeq" id="WP_135118736.1">
    <property type="nucleotide sequence ID" value="NZ_SPQZ01000001.1"/>
</dbReference>
<keyword evidence="2" id="KW-0560">Oxidoreductase</keyword>
<dbReference type="AlphaFoldDB" id="A0A4Y9R677"/>
<dbReference type="Proteomes" id="UP000298127">
    <property type="component" value="Unassembled WGS sequence"/>
</dbReference>
<gene>
    <name evidence="3" type="ORF">E4M00_01140</name>
</gene>
<evidence type="ECO:0000313" key="3">
    <source>
        <dbReference type="EMBL" id="TFV99840.1"/>
    </source>
</evidence>
<dbReference type="CDD" id="cd05233">
    <property type="entry name" value="SDR_c"/>
    <property type="match status" value="1"/>
</dbReference>
<dbReference type="InterPro" id="IPR051122">
    <property type="entry name" value="SDR_DHRS6-like"/>
</dbReference>
<dbReference type="PANTHER" id="PTHR43477">
    <property type="entry name" value="DIHYDROANTICAPSIN 7-DEHYDROGENASE"/>
    <property type="match status" value="1"/>
</dbReference>
<reference evidence="3 4" key="1">
    <citation type="journal article" date="2018" name="J. Microbiol.">
        <title>Leifsonia flava sp. nov., a novel actinobacterium isolated from the rhizosphere of Aquilegia viridiflora.</title>
        <authorList>
            <person name="Cai Y."/>
            <person name="Tao W.Z."/>
            <person name="Ma Y.J."/>
            <person name="Cheng J."/>
            <person name="Zhang M.Y."/>
            <person name="Zhang Y.X."/>
        </authorList>
    </citation>
    <scope>NUCLEOTIDE SEQUENCE [LARGE SCALE GENOMIC DNA]</scope>
    <source>
        <strain evidence="3 4">SYP-B2174</strain>
    </source>
</reference>
<dbReference type="InterPro" id="IPR002347">
    <property type="entry name" value="SDR_fam"/>
</dbReference>
<dbReference type="GO" id="GO:0016491">
    <property type="term" value="F:oxidoreductase activity"/>
    <property type="evidence" value="ECO:0007669"/>
    <property type="project" value="UniProtKB-KW"/>
</dbReference>
<dbReference type="Gene3D" id="3.40.50.720">
    <property type="entry name" value="NAD(P)-binding Rossmann-like Domain"/>
    <property type="match status" value="1"/>
</dbReference>
<proteinExistence type="inferred from homology"/>
<evidence type="ECO:0000256" key="2">
    <source>
        <dbReference type="ARBA" id="ARBA00023002"/>
    </source>
</evidence>
<dbReference type="EMBL" id="SPQZ01000001">
    <property type="protein sequence ID" value="TFV99840.1"/>
    <property type="molecule type" value="Genomic_DNA"/>
</dbReference>
<comment type="caution">
    <text evidence="3">The sequence shown here is derived from an EMBL/GenBank/DDBJ whole genome shotgun (WGS) entry which is preliminary data.</text>
</comment>
<comment type="similarity">
    <text evidence="1">Belongs to the short-chain dehydrogenases/reductases (SDR) family.</text>
</comment>
<organism evidence="3 4">
    <name type="scientific">Orlajensenia leifsoniae</name>
    <dbReference type="NCBI Taxonomy" id="2561933"/>
    <lineage>
        <taxon>Bacteria</taxon>
        <taxon>Bacillati</taxon>
        <taxon>Actinomycetota</taxon>
        <taxon>Actinomycetes</taxon>
        <taxon>Micrococcales</taxon>
        <taxon>Microbacteriaceae</taxon>
        <taxon>Orlajensenia</taxon>
    </lineage>
</organism>
<name>A0A4Y9R677_9MICO</name>
<keyword evidence="4" id="KW-1185">Reference proteome</keyword>
<dbReference type="PANTHER" id="PTHR43477:SF1">
    <property type="entry name" value="DIHYDROANTICAPSIN 7-DEHYDROGENASE"/>
    <property type="match status" value="1"/>
</dbReference>
<dbReference type="SUPFAM" id="SSF51735">
    <property type="entry name" value="NAD(P)-binding Rossmann-fold domains"/>
    <property type="match status" value="1"/>
</dbReference>
<dbReference type="InterPro" id="IPR036291">
    <property type="entry name" value="NAD(P)-bd_dom_sf"/>
</dbReference>
<protein>
    <submittedName>
        <fullName evidence="3">SDR family oxidoreductase</fullName>
    </submittedName>
</protein>
<evidence type="ECO:0000313" key="4">
    <source>
        <dbReference type="Proteomes" id="UP000298127"/>
    </source>
</evidence>
<sequence>MDLQLHGRVVLVVGGTGLIGSAVVERLVAEGATAVVASRRGTGGIELDARDDASVTTAISHVVRNHGRLDGVVVAAAPSAQTLDPTRNSDPAQVLEAIDAKALAFLRVANASLRVMTEAGYGRIVGISGQNAFVTGNVTGAVRNAALIIAAKNLADSVAGTGVTVNTVSPGIVSENPAPDVAHGKAGESRPMDIANLVTYLISPLSGAVSGESIAVGHRVRGATSL</sequence>
<dbReference type="Pfam" id="PF13561">
    <property type="entry name" value="adh_short_C2"/>
    <property type="match status" value="1"/>
</dbReference>